<dbReference type="Proteomes" id="UP000666240">
    <property type="component" value="Unassembled WGS sequence"/>
</dbReference>
<dbReference type="GO" id="GO:0005524">
    <property type="term" value="F:ATP binding"/>
    <property type="evidence" value="ECO:0007669"/>
    <property type="project" value="UniProtKB-KW"/>
</dbReference>
<dbReference type="Pfam" id="PF02518">
    <property type="entry name" value="HATPase_c"/>
    <property type="match status" value="1"/>
</dbReference>
<organism evidence="12 13">
    <name type="scientific">Tianweitania sediminis</name>
    <dbReference type="NCBI Taxonomy" id="1502156"/>
    <lineage>
        <taxon>Bacteria</taxon>
        <taxon>Pseudomonadati</taxon>
        <taxon>Pseudomonadota</taxon>
        <taxon>Alphaproteobacteria</taxon>
        <taxon>Hyphomicrobiales</taxon>
        <taxon>Phyllobacteriaceae</taxon>
        <taxon>Tianweitania</taxon>
    </lineage>
</organism>
<keyword evidence="9" id="KW-0812">Transmembrane</keyword>
<reference evidence="12" key="1">
    <citation type="submission" date="2021-03" db="EMBL/GenBank/DDBJ databases">
        <title>Genome sequencing and assembly of Tianweitania sediminis.</title>
        <authorList>
            <person name="Chhetri G."/>
        </authorList>
    </citation>
    <scope>NUCLEOTIDE SEQUENCE</scope>
    <source>
        <strain evidence="12">Z8</strain>
    </source>
</reference>
<evidence type="ECO:0000313" key="13">
    <source>
        <dbReference type="Proteomes" id="UP000666240"/>
    </source>
</evidence>
<feature type="transmembrane region" description="Helical" evidence="9">
    <location>
        <begin position="181"/>
        <end position="205"/>
    </location>
</feature>
<dbReference type="CDD" id="cd00075">
    <property type="entry name" value="HATPase"/>
    <property type="match status" value="1"/>
</dbReference>
<dbReference type="InterPro" id="IPR036890">
    <property type="entry name" value="HATPase_C_sf"/>
</dbReference>
<keyword evidence="4" id="KW-0597">Phosphoprotein</keyword>
<dbReference type="PANTHER" id="PTHR44936:SF10">
    <property type="entry name" value="SENSOR PROTEIN RSTB"/>
    <property type="match status" value="1"/>
</dbReference>
<dbReference type="InterPro" id="IPR050980">
    <property type="entry name" value="2C_sensor_his_kinase"/>
</dbReference>
<dbReference type="PROSITE" id="PS50109">
    <property type="entry name" value="HIS_KIN"/>
    <property type="match status" value="1"/>
</dbReference>
<keyword evidence="13" id="KW-1185">Reference proteome</keyword>
<accession>A0A8J7R0V3</accession>
<evidence type="ECO:0000259" key="11">
    <source>
        <dbReference type="PROSITE" id="PS50885"/>
    </source>
</evidence>
<keyword evidence="9" id="KW-1133">Transmembrane helix</keyword>
<keyword evidence="7 12" id="KW-0418">Kinase</keyword>
<evidence type="ECO:0000256" key="3">
    <source>
        <dbReference type="ARBA" id="ARBA00012438"/>
    </source>
</evidence>
<gene>
    <name evidence="12" type="ORF">J5Y06_07595</name>
</gene>
<evidence type="ECO:0000256" key="9">
    <source>
        <dbReference type="SAM" id="Phobius"/>
    </source>
</evidence>
<dbReference type="GO" id="GO:0004673">
    <property type="term" value="F:protein histidine kinase activity"/>
    <property type="evidence" value="ECO:0007669"/>
    <property type="project" value="UniProtKB-EC"/>
</dbReference>
<name>A0A8J7R0V3_9HYPH</name>
<dbReference type="Gene3D" id="3.30.565.10">
    <property type="entry name" value="Histidine kinase-like ATPase, C-terminal domain"/>
    <property type="match status" value="1"/>
</dbReference>
<evidence type="ECO:0000256" key="2">
    <source>
        <dbReference type="ARBA" id="ARBA00004370"/>
    </source>
</evidence>
<dbReference type="SMART" id="SM00304">
    <property type="entry name" value="HAMP"/>
    <property type="match status" value="1"/>
</dbReference>
<evidence type="ECO:0000256" key="7">
    <source>
        <dbReference type="ARBA" id="ARBA00022777"/>
    </source>
</evidence>
<dbReference type="PANTHER" id="PTHR44936">
    <property type="entry name" value="SENSOR PROTEIN CREC"/>
    <property type="match status" value="1"/>
</dbReference>
<feature type="domain" description="Histidine kinase" evidence="10">
    <location>
        <begin position="271"/>
        <end position="483"/>
    </location>
</feature>
<evidence type="ECO:0000256" key="1">
    <source>
        <dbReference type="ARBA" id="ARBA00000085"/>
    </source>
</evidence>
<feature type="transmembrane region" description="Helical" evidence="9">
    <location>
        <begin position="31"/>
        <end position="52"/>
    </location>
</feature>
<dbReference type="AlphaFoldDB" id="A0A8J7R0V3"/>
<comment type="caution">
    <text evidence="12">The sequence shown here is derived from an EMBL/GenBank/DDBJ whole genome shotgun (WGS) entry which is preliminary data.</text>
</comment>
<dbReference type="SUPFAM" id="SSF55874">
    <property type="entry name" value="ATPase domain of HSP90 chaperone/DNA topoisomerase II/histidine kinase"/>
    <property type="match status" value="1"/>
</dbReference>
<evidence type="ECO:0000256" key="4">
    <source>
        <dbReference type="ARBA" id="ARBA00022553"/>
    </source>
</evidence>
<dbReference type="InterPro" id="IPR003594">
    <property type="entry name" value="HATPase_dom"/>
</dbReference>
<dbReference type="InterPro" id="IPR004358">
    <property type="entry name" value="Sig_transdc_His_kin-like_C"/>
</dbReference>
<dbReference type="PROSITE" id="PS50885">
    <property type="entry name" value="HAMP"/>
    <property type="match status" value="1"/>
</dbReference>
<evidence type="ECO:0000256" key="5">
    <source>
        <dbReference type="ARBA" id="ARBA00022679"/>
    </source>
</evidence>
<dbReference type="PRINTS" id="PR00344">
    <property type="entry name" value="BCTRLSENSOR"/>
</dbReference>
<dbReference type="InterPro" id="IPR005467">
    <property type="entry name" value="His_kinase_dom"/>
</dbReference>
<dbReference type="SMART" id="SM00387">
    <property type="entry name" value="HATPase_c"/>
    <property type="match status" value="1"/>
</dbReference>
<sequence>MARDAANPAVTDEAELASDRIPVFRRLSTKLLMLTILFVMIAEVLIFPPSVADFRNRWFEERLSTAAAISLVILRTDRGPIEDAAQEDVLRAIGAIAIAVRDAGESRLLLVSQMPPEVDEHIDLDTIGPFESIRGAFDTLLFGGDRVVRAYGHVGESNKEFELIIRDADLRKAMLVYARNIALLSLLISVITAGLVFFTILQMMVRPIRRLRASMQRFADQPDDPGKIIQPQPRKDELGFAQRGLASMQSQLQKQLGEQKHLADLGLAVSKINHDMRNILASAQLMSDRLRNVKDPAVQAFAPKLVRTLDRAVAYSEGVLSYGRAQEAPPTRRRLRLHQVVEEVGELLGIEPEGDLEFINAIPADFEIDADPDHLFRILSNLCRNAVQAMATEPSAAVVSRVTVAAERIGTVSRITVTDTGPGLPEKARRNLFAAFRGSARSGGTGLGLAIAHELARAHGGTLDLVQSVGGHTQFALGIPDQPVRLEEARAVLRRNG</sequence>
<proteinExistence type="predicted"/>
<keyword evidence="9" id="KW-0472">Membrane</keyword>
<evidence type="ECO:0000313" key="12">
    <source>
        <dbReference type="EMBL" id="MBP0438508.1"/>
    </source>
</evidence>
<dbReference type="EC" id="2.7.13.3" evidence="3"/>
<feature type="domain" description="HAMP" evidence="11">
    <location>
        <begin position="202"/>
        <end position="257"/>
    </location>
</feature>
<evidence type="ECO:0000256" key="6">
    <source>
        <dbReference type="ARBA" id="ARBA00022741"/>
    </source>
</evidence>
<protein>
    <recommendedName>
        <fullName evidence="3">histidine kinase</fullName>
        <ecNumber evidence="3">2.7.13.3</ecNumber>
    </recommendedName>
</protein>
<dbReference type="GO" id="GO:0016020">
    <property type="term" value="C:membrane"/>
    <property type="evidence" value="ECO:0007669"/>
    <property type="project" value="UniProtKB-SubCell"/>
</dbReference>
<evidence type="ECO:0000256" key="8">
    <source>
        <dbReference type="ARBA" id="ARBA00022840"/>
    </source>
</evidence>
<dbReference type="GO" id="GO:0007165">
    <property type="term" value="P:signal transduction"/>
    <property type="evidence" value="ECO:0007669"/>
    <property type="project" value="InterPro"/>
</dbReference>
<keyword evidence="6" id="KW-0547">Nucleotide-binding</keyword>
<dbReference type="EMBL" id="JAGIYY010000002">
    <property type="protein sequence ID" value="MBP0438508.1"/>
    <property type="molecule type" value="Genomic_DNA"/>
</dbReference>
<dbReference type="Gene3D" id="6.10.340.10">
    <property type="match status" value="1"/>
</dbReference>
<evidence type="ECO:0000259" key="10">
    <source>
        <dbReference type="PROSITE" id="PS50109"/>
    </source>
</evidence>
<keyword evidence="5" id="KW-0808">Transferase</keyword>
<dbReference type="InterPro" id="IPR003660">
    <property type="entry name" value="HAMP_dom"/>
</dbReference>
<comment type="subcellular location">
    <subcellularLocation>
        <location evidence="2">Membrane</location>
    </subcellularLocation>
</comment>
<keyword evidence="8" id="KW-0067">ATP-binding</keyword>
<dbReference type="RefSeq" id="WP_209334545.1">
    <property type="nucleotide sequence ID" value="NZ_JAGIYY010000002.1"/>
</dbReference>
<comment type="catalytic activity">
    <reaction evidence="1">
        <text>ATP + protein L-histidine = ADP + protein N-phospho-L-histidine.</text>
        <dbReference type="EC" id="2.7.13.3"/>
    </reaction>
</comment>